<accession>A0A915J1D6</accession>
<keyword evidence="1" id="KW-1185">Reference proteome</keyword>
<protein>
    <submittedName>
        <fullName evidence="2">Uncharacterized protein</fullName>
    </submittedName>
</protein>
<organism evidence="1 2">
    <name type="scientific">Romanomermis culicivorax</name>
    <name type="common">Nematode worm</name>
    <dbReference type="NCBI Taxonomy" id="13658"/>
    <lineage>
        <taxon>Eukaryota</taxon>
        <taxon>Metazoa</taxon>
        <taxon>Ecdysozoa</taxon>
        <taxon>Nematoda</taxon>
        <taxon>Enoplea</taxon>
        <taxon>Dorylaimia</taxon>
        <taxon>Mermithida</taxon>
        <taxon>Mermithoidea</taxon>
        <taxon>Mermithidae</taxon>
        <taxon>Romanomermis</taxon>
    </lineage>
</organism>
<reference evidence="2" key="1">
    <citation type="submission" date="2022-11" db="UniProtKB">
        <authorList>
            <consortium name="WormBaseParasite"/>
        </authorList>
    </citation>
    <scope>IDENTIFICATION</scope>
</reference>
<evidence type="ECO:0000313" key="1">
    <source>
        <dbReference type="Proteomes" id="UP000887565"/>
    </source>
</evidence>
<proteinExistence type="predicted"/>
<sequence>MKVRKKDHPASDNWKKCLSKYLGNSPKRMATSMNQATTAIFNTTSKIWPPNPPIKRWQFTSFDWKSKNVNGLRKRGKDGMMFHKNRLTANIPEKICKVNSGCSAANFCDSVICDFENLLGSNEEVVVDSLVNDIEIGRLITIYENDK</sequence>
<evidence type="ECO:0000313" key="2">
    <source>
        <dbReference type="WBParaSite" id="nRc.2.0.1.t20210-RA"/>
    </source>
</evidence>
<dbReference type="Proteomes" id="UP000887565">
    <property type="component" value="Unplaced"/>
</dbReference>
<dbReference type="AlphaFoldDB" id="A0A915J1D6"/>
<name>A0A915J1D6_ROMCU</name>
<dbReference type="WBParaSite" id="nRc.2.0.1.t20210-RA">
    <property type="protein sequence ID" value="nRc.2.0.1.t20210-RA"/>
    <property type="gene ID" value="nRc.2.0.1.g20210"/>
</dbReference>